<reference evidence="5" key="1">
    <citation type="submission" date="2020-06" db="EMBL/GenBank/DDBJ databases">
        <title>WGS assembly of Ceratodon purpureus strain R40.</title>
        <authorList>
            <person name="Carey S.B."/>
            <person name="Jenkins J."/>
            <person name="Shu S."/>
            <person name="Lovell J.T."/>
            <person name="Sreedasyam A."/>
            <person name="Maumus F."/>
            <person name="Tiley G.P."/>
            <person name="Fernandez-Pozo N."/>
            <person name="Barry K."/>
            <person name="Chen C."/>
            <person name="Wang M."/>
            <person name="Lipzen A."/>
            <person name="Daum C."/>
            <person name="Saski C.A."/>
            <person name="Payton A.C."/>
            <person name="Mcbreen J.C."/>
            <person name="Conrad R.E."/>
            <person name="Kollar L.M."/>
            <person name="Olsson S."/>
            <person name="Huttunen S."/>
            <person name="Landis J.B."/>
            <person name="Wickett N.J."/>
            <person name="Johnson M.G."/>
            <person name="Rensing S.A."/>
            <person name="Grimwood J."/>
            <person name="Schmutz J."/>
            <person name="Mcdaniel S.F."/>
        </authorList>
    </citation>
    <scope>NUCLEOTIDE SEQUENCE</scope>
    <source>
        <strain evidence="5">R40</strain>
    </source>
</reference>
<evidence type="ECO:0000313" key="6">
    <source>
        <dbReference type="Proteomes" id="UP000822688"/>
    </source>
</evidence>
<dbReference type="Gene3D" id="3.30.200.20">
    <property type="entry name" value="Phosphorylase Kinase, domain 1"/>
    <property type="match status" value="1"/>
</dbReference>
<comment type="caution">
    <text evidence="5">The sequence shown here is derived from an EMBL/GenBank/DDBJ whole genome shotgun (WGS) entry which is preliminary data.</text>
</comment>
<name>A0A8T0HRS6_CERPU</name>
<dbReference type="PROSITE" id="PS00107">
    <property type="entry name" value="PROTEIN_KINASE_ATP"/>
    <property type="match status" value="1"/>
</dbReference>
<dbReference type="InterPro" id="IPR011009">
    <property type="entry name" value="Kinase-like_dom_sf"/>
</dbReference>
<dbReference type="SUPFAM" id="SSF56112">
    <property type="entry name" value="Protein kinase-like (PK-like)"/>
    <property type="match status" value="1"/>
</dbReference>
<dbReference type="PANTHER" id="PTHR46008:SF2">
    <property type="entry name" value="LEAF RUST 10 DISEASE-RESISTANCE LOCUS RECEPTOR-LIKE PROTEIN KINASE-LIKE 1.4"/>
    <property type="match status" value="1"/>
</dbReference>
<evidence type="ECO:0000256" key="3">
    <source>
        <dbReference type="PROSITE-ProRule" id="PRU10141"/>
    </source>
</evidence>
<dbReference type="AlphaFoldDB" id="A0A8T0HRS6"/>
<sequence length="115" mass="12609">MAGIVVGVAVFAMAMTGLVLFVFYWRRRPSAAVRAQIKRLSKAKSNPALKVSGVIAFTFEELSRATSNFDDKNLLGQGGYGKVYVGDLKDGKQRVAIKRAEPGSLQGAHEFYWKP</sequence>
<feature type="binding site" evidence="3">
    <location>
        <position position="98"/>
    </location>
    <ligand>
        <name>ATP</name>
        <dbReference type="ChEBI" id="CHEBI:30616"/>
    </ligand>
</feature>
<feature type="transmembrane region" description="Helical" evidence="4">
    <location>
        <begin position="6"/>
        <end position="25"/>
    </location>
</feature>
<accession>A0A8T0HRS6</accession>
<dbReference type="Proteomes" id="UP000822688">
    <property type="component" value="Chromosome V"/>
</dbReference>
<gene>
    <name evidence="5" type="ORF">KC19_VG163900</name>
</gene>
<dbReference type="GO" id="GO:0016301">
    <property type="term" value="F:kinase activity"/>
    <property type="evidence" value="ECO:0007669"/>
    <property type="project" value="TreeGrafter"/>
</dbReference>
<keyword evidence="4" id="KW-0472">Membrane</keyword>
<keyword evidence="1 3" id="KW-0547">Nucleotide-binding</keyword>
<keyword evidence="2 3" id="KW-0067">ATP-binding</keyword>
<evidence type="ECO:0000256" key="1">
    <source>
        <dbReference type="ARBA" id="ARBA00022741"/>
    </source>
</evidence>
<evidence type="ECO:0000256" key="4">
    <source>
        <dbReference type="SAM" id="Phobius"/>
    </source>
</evidence>
<keyword evidence="4" id="KW-1133">Transmembrane helix</keyword>
<evidence type="ECO:0008006" key="7">
    <source>
        <dbReference type="Google" id="ProtNLM"/>
    </source>
</evidence>
<dbReference type="InterPro" id="IPR017441">
    <property type="entry name" value="Protein_kinase_ATP_BS"/>
</dbReference>
<protein>
    <recommendedName>
        <fullName evidence="7">Protein kinase domain-containing protein</fullName>
    </recommendedName>
</protein>
<proteinExistence type="predicted"/>
<keyword evidence="4" id="KW-0812">Transmembrane</keyword>
<keyword evidence="6" id="KW-1185">Reference proteome</keyword>
<dbReference type="GO" id="GO:0005524">
    <property type="term" value="F:ATP binding"/>
    <property type="evidence" value="ECO:0007669"/>
    <property type="project" value="UniProtKB-UniRule"/>
</dbReference>
<dbReference type="PANTHER" id="PTHR46008">
    <property type="entry name" value="LEAF RUST 10 DISEASE-RESISTANCE LOCUS RECEPTOR-LIKE PROTEIN KINASE-LIKE 1.4"/>
    <property type="match status" value="1"/>
</dbReference>
<evidence type="ECO:0000256" key="2">
    <source>
        <dbReference type="ARBA" id="ARBA00022840"/>
    </source>
</evidence>
<organism evidence="5 6">
    <name type="scientific">Ceratodon purpureus</name>
    <name type="common">Fire moss</name>
    <name type="synonym">Dicranum purpureum</name>
    <dbReference type="NCBI Taxonomy" id="3225"/>
    <lineage>
        <taxon>Eukaryota</taxon>
        <taxon>Viridiplantae</taxon>
        <taxon>Streptophyta</taxon>
        <taxon>Embryophyta</taxon>
        <taxon>Bryophyta</taxon>
        <taxon>Bryophytina</taxon>
        <taxon>Bryopsida</taxon>
        <taxon>Dicranidae</taxon>
        <taxon>Pseudoditrichales</taxon>
        <taxon>Ditrichaceae</taxon>
        <taxon>Ceratodon</taxon>
    </lineage>
</organism>
<evidence type="ECO:0000313" key="5">
    <source>
        <dbReference type="EMBL" id="KAG0573273.1"/>
    </source>
</evidence>
<dbReference type="EMBL" id="CM026426">
    <property type="protein sequence ID" value="KAG0573273.1"/>
    <property type="molecule type" value="Genomic_DNA"/>
</dbReference>